<dbReference type="Pfam" id="PF13527">
    <property type="entry name" value="Acetyltransf_9"/>
    <property type="match status" value="1"/>
</dbReference>
<reference evidence="4" key="1">
    <citation type="journal article" date="2023" name="Int. J. Syst. Evol. Microbiol.">
        <title>Streptomyces meridianus sp. nov. isolated from brackish water of the Tagus estuary in Alcochete, Portugal.</title>
        <authorList>
            <person name="Santos J.D.N."/>
            <person name="Klimek D."/>
            <person name="Calusinska M."/>
            <person name="Lobo Da Cunha A."/>
            <person name="Catita J."/>
            <person name="Goncalves H."/>
            <person name="Gonzalez I."/>
            <person name="Reyes F."/>
            <person name="Lage O.M."/>
        </authorList>
    </citation>
    <scope>NUCLEOTIDE SEQUENCE</scope>
    <source>
        <strain evidence="4">MTZ3.1</strain>
    </source>
</reference>
<gene>
    <name evidence="4" type="ORF">M1E25_11240</name>
</gene>
<dbReference type="PROSITE" id="PS51186">
    <property type="entry name" value="GNAT"/>
    <property type="match status" value="1"/>
</dbReference>
<dbReference type="InterPro" id="IPR050832">
    <property type="entry name" value="Bact_Acetyltransf"/>
</dbReference>
<evidence type="ECO:0000256" key="1">
    <source>
        <dbReference type="ARBA" id="ARBA00022679"/>
    </source>
</evidence>
<evidence type="ECO:0000313" key="4">
    <source>
        <dbReference type="EMBL" id="MCM2577924.1"/>
    </source>
</evidence>
<evidence type="ECO:0000259" key="3">
    <source>
        <dbReference type="PROSITE" id="PS51186"/>
    </source>
</evidence>
<accession>A0ABT0X816</accession>
<sequence>MLIRRETPADIPSVHAVIAAAFAAPDVPEPDEAALVGRLRGSGAWLPELSLVAVGERGQLVGHVLCTRGHVDDVPALGLAPLAVSPGHQGRGTGGALVHAVLGAADALGEPLVAVLGSPAYYGRFDFRPSAEAGVAPPDPRWAAHFQVRTLTGHAPAIRGTFRYAPPFDGL</sequence>
<proteinExistence type="predicted"/>
<protein>
    <submittedName>
        <fullName evidence="4">N-acetyltransferase</fullName>
    </submittedName>
</protein>
<dbReference type="PANTHER" id="PTHR43877:SF1">
    <property type="entry name" value="ACETYLTRANSFERASE"/>
    <property type="match status" value="1"/>
</dbReference>
<keyword evidence="5" id="KW-1185">Reference proteome</keyword>
<evidence type="ECO:0000256" key="2">
    <source>
        <dbReference type="ARBA" id="ARBA00023315"/>
    </source>
</evidence>
<keyword evidence="2" id="KW-0012">Acyltransferase</keyword>
<dbReference type="Gene3D" id="3.40.630.30">
    <property type="match status" value="1"/>
</dbReference>
<dbReference type="RefSeq" id="WP_251413447.1">
    <property type="nucleotide sequence ID" value="NZ_JAMQGM010000023.1"/>
</dbReference>
<dbReference type="InterPro" id="IPR016181">
    <property type="entry name" value="Acyl_CoA_acyltransferase"/>
</dbReference>
<dbReference type="Proteomes" id="UP001167160">
    <property type="component" value="Unassembled WGS sequence"/>
</dbReference>
<feature type="domain" description="N-acetyltransferase" evidence="3">
    <location>
        <begin position="1"/>
        <end position="169"/>
    </location>
</feature>
<keyword evidence="1" id="KW-0808">Transferase</keyword>
<organism evidence="4 5">
    <name type="scientific">Streptomyces meridianus</name>
    <dbReference type="NCBI Taxonomy" id="2938945"/>
    <lineage>
        <taxon>Bacteria</taxon>
        <taxon>Bacillati</taxon>
        <taxon>Actinomycetota</taxon>
        <taxon>Actinomycetes</taxon>
        <taxon>Kitasatosporales</taxon>
        <taxon>Streptomycetaceae</taxon>
        <taxon>Streptomyces</taxon>
    </lineage>
</organism>
<name>A0ABT0X816_9ACTN</name>
<dbReference type="EMBL" id="JAMQGM010000023">
    <property type="protein sequence ID" value="MCM2577924.1"/>
    <property type="molecule type" value="Genomic_DNA"/>
</dbReference>
<evidence type="ECO:0000313" key="5">
    <source>
        <dbReference type="Proteomes" id="UP001167160"/>
    </source>
</evidence>
<dbReference type="InterPro" id="IPR000182">
    <property type="entry name" value="GNAT_dom"/>
</dbReference>
<dbReference type="CDD" id="cd04301">
    <property type="entry name" value="NAT_SF"/>
    <property type="match status" value="1"/>
</dbReference>
<dbReference type="PANTHER" id="PTHR43877">
    <property type="entry name" value="AMINOALKYLPHOSPHONATE N-ACETYLTRANSFERASE-RELATED-RELATED"/>
    <property type="match status" value="1"/>
</dbReference>
<comment type="caution">
    <text evidence="4">The sequence shown here is derived from an EMBL/GenBank/DDBJ whole genome shotgun (WGS) entry which is preliminary data.</text>
</comment>
<dbReference type="SUPFAM" id="SSF55729">
    <property type="entry name" value="Acyl-CoA N-acyltransferases (Nat)"/>
    <property type="match status" value="1"/>
</dbReference>